<keyword evidence="5" id="KW-1185">Reference proteome</keyword>
<dbReference type="PRINTS" id="PR00040">
    <property type="entry name" value="HTHMERR"/>
</dbReference>
<evidence type="ECO:0000313" key="5">
    <source>
        <dbReference type="Proteomes" id="UP000567795"/>
    </source>
</evidence>
<dbReference type="PROSITE" id="PS50937">
    <property type="entry name" value="HTH_MERR_2"/>
    <property type="match status" value="1"/>
</dbReference>
<proteinExistence type="predicted"/>
<gene>
    <name evidence="4" type="ORF">FHU37_000558</name>
</gene>
<dbReference type="AlphaFoldDB" id="A0A852ZPG0"/>
<organism evidence="4 5">
    <name type="scientific">Allostreptomyces psammosilenae</name>
    <dbReference type="NCBI Taxonomy" id="1892865"/>
    <lineage>
        <taxon>Bacteria</taxon>
        <taxon>Bacillati</taxon>
        <taxon>Actinomycetota</taxon>
        <taxon>Actinomycetes</taxon>
        <taxon>Kitasatosporales</taxon>
        <taxon>Streptomycetaceae</taxon>
        <taxon>Allostreptomyces</taxon>
    </lineage>
</organism>
<dbReference type="Gene3D" id="1.10.1660.10">
    <property type="match status" value="1"/>
</dbReference>
<dbReference type="CDD" id="cd01109">
    <property type="entry name" value="HTH_YyaN"/>
    <property type="match status" value="1"/>
</dbReference>
<reference evidence="4 5" key="1">
    <citation type="submission" date="2020-07" db="EMBL/GenBank/DDBJ databases">
        <title>Sequencing the genomes of 1000 actinobacteria strains.</title>
        <authorList>
            <person name="Klenk H.-P."/>
        </authorList>
    </citation>
    <scope>NUCLEOTIDE SEQUENCE [LARGE SCALE GENOMIC DNA]</scope>
    <source>
        <strain evidence="4 5">DSM 42178</strain>
    </source>
</reference>
<dbReference type="RefSeq" id="WP_179812636.1">
    <property type="nucleotide sequence ID" value="NZ_JACBZD010000001.1"/>
</dbReference>
<dbReference type="Pfam" id="PF13411">
    <property type="entry name" value="MerR_1"/>
    <property type="match status" value="1"/>
</dbReference>
<dbReference type="Proteomes" id="UP000567795">
    <property type="component" value="Unassembled WGS sequence"/>
</dbReference>
<name>A0A852ZPG0_9ACTN</name>
<sequence length="144" mass="16259">MTNYRTPGEVADEYGVSLDTLRYYERVGVLNPVERGENGHRRYRDDDLALLDLVRCLRETDMPMAELRRFADLIRAGDATIPARIALLDQHDADLAERIAQLNQRREAIRKKIDYYRGVLAEGGGQEPAATSTESPADPNSPEE</sequence>
<evidence type="ECO:0000259" key="3">
    <source>
        <dbReference type="PROSITE" id="PS50937"/>
    </source>
</evidence>
<dbReference type="SMART" id="SM00422">
    <property type="entry name" value="HTH_MERR"/>
    <property type="match status" value="1"/>
</dbReference>
<dbReference type="InterPro" id="IPR009061">
    <property type="entry name" value="DNA-bd_dom_put_sf"/>
</dbReference>
<keyword evidence="1 4" id="KW-0238">DNA-binding</keyword>
<dbReference type="InterPro" id="IPR000551">
    <property type="entry name" value="MerR-type_HTH_dom"/>
</dbReference>
<evidence type="ECO:0000313" key="4">
    <source>
        <dbReference type="EMBL" id="NYI03615.1"/>
    </source>
</evidence>
<accession>A0A852ZPG0</accession>
<protein>
    <submittedName>
        <fullName evidence="4">DNA-binding transcriptional MerR regulator</fullName>
    </submittedName>
</protein>
<comment type="caution">
    <text evidence="4">The sequence shown here is derived from an EMBL/GenBank/DDBJ whole genome shotgun (WGS) entry which is preliminary data.</text>
</comment>
<dbReference type="GO" id="GO:0003700">
    <property type="term" value="F:DNA-binding transcription factor activity"/>
    <property type="evidence" value="ECO:0007669"/>
    <property type="project" value="InterPro"/>
</dbReference>
<evidence type="ECO:0000256" key="1">
    <source>
        <dbReference type="ARBA" id="ARBA00023125"/>
    </source>
</evidence>
<feature type="domain" description="HTH merR-type" evidence="3">
    <location>
        <begin position="6"/>
        <end position="73"/>
    </location>
</feature>
<dbReference type="SUPFAM" id="SSF46955">
    <property type="entry name" value="Putative DNA-binding domain"/>
    <property type="match status" value="1"/>
</dbReference>
<evidence type="ECO:0000256" key="2">
    <source>
        <dbReference type="SAM" id="MobiDB-lite"/>
    </source>
</evidence>
<feature type="region of interest" description="Disordered" evidence="2">
    <location>
        <begin position="122"/>
        <end position="144"/>
    </location>
</feature>
<dbReference type="PANTHER" id="PTHR30204:SF98">
    <property type="entry name" value="HTH-TYPE TRANSCRIPTIONAL REGULATOR ADHR"/>
    <property type="match status" value="1"/>
</dbReference>
<dbReference type="GO" id="GO:0003677">
    <property type="term" value="F:DNA binding"/>
    <property type="evidence" value="ECO:0007669"/>
    <property type="project" value="UniProtKB-KW"/>
</dbReference>
<dbReference type="PANTHER" id="PTHR30204">
    <property type="entry name" value="REDOX-CYCLING DRUG-SENSING TRANSCRIPTIONAL ACTIVATOR SOXR"/>
    <property type="match status" value="1"/>
</dbReference>
<dbReference type="EMBL" id="JACBZD010000001">
    <property type="protein sequence ID" value="NYI03615.1"/>
    <property type="molecule type" value="Genomic_DNA"/>
</dbReference>
<dbReference type="InterPro" id="IPR047057">
    <property type="entry name" value="MerR_fam"/>
</dbReference>